<dbReference type="SUPFAM" id="SSF50978">
    <property type="entry name" value="WD40 repeat-like"/>
    <property type="match status" value="1"/>
</dbReference>
<dbReference type="OrthoDB" id="7326421at2759"/>
<proteinExistence type="predicted"/>
<organism evidence="1">
    <name type="scientific">Medioppia subpectinata</name>
    <dbReference type="NCBI Taxonomy" id="1979941"/>
    <lineage>
        <taxon>Eukaryota</taxon>
        <taxon>Metazoa</taxon>
        <taxon>Ecdysozoa</taxon>
        <taxon>Arthropoda</taxon>
        <taxon>Chelicerata</taxon>
        <taxon>Arachnida</taxon>
        <taxon>Acari</taxon>
        <taxon>Acariformes</taxon>
        <taxon>Sarcoptiformes</taxon>
        <taxon>Oribatida</taxon>
        <taxon>Brachypylina</taxon>
        <taxon>Oppioidea</taxon>
        <taxon>Oppiidae</taxon>
        <taxon>Medioppia</taxon>
    </lineage>
</organism>
<reference evidence="1" key="1">
    <citation type="submission" date="2020-11" db="EMBL/GenBank/DDBJ databases">
        <authorList>
            <person name="Tran Van P."/>
        </authorList>
    </citation>
    <scope>NUCLEOTIDE SEQUENCE</scope>
</reference>
<dbReference type="InterPro" id="IPR036322">
    <property type="entry name" value="WD40_repeat_dom_sf"/>
</dbReference>
<dbReference type="InterPro" id="IPR015943">
    <property type="entry name" value="WD40/YVTN_repeat-like_dom_sf"/>
</dbReference>
<name>A0A7R9KD49_9ACAR</name>
<dbReference type="Proteomes" id="UP000759131">
    <property type="component" value="Unassembled WGS sequence"/>
</dbReference>
<keyword evidence="2" id="KW-1185">Reference proteome</keyword>
<evidence type="ECO:0000313" key="1">
    <source>
        <dbReference type="EMBL" id="CAD7620467.1"/>
    </source>
</evidence>
<accession>A0A7R9KD49</accession>
<protein>
    <submittedName>
        <fullName evidence="1">Uncharacterized protein</fullName>
    </submittedName>
</protein>
<dbReference type="AlphaFoldDB" id="A0A7R9KD49"/>
<dbReference type="EMBL" id="OC854820">
    <property type="protein sequence ID" value="CAD7620467.1"/>
    <property type="molecule type" value="Genomic_DNA"/>
</dbReference>
<sequence length="197" mass="21909">MSQQLGDKEVGEEVTPMNAEYSLAPFCNWFLPSCLDMWSSGDGQRVLCSYGARSMVCLLTLTASKSIKCYDCLNVFNNNKSIISCNKFSRTSRIPYLFVGSNDGEAALINCNDTNHIMYPKIDIKDLDLPSKKILSADWSHVSDKSVVYYSIHSVIICWDLTLGTMEKLMIGDNYRNKIAISCIVSSVCGQEKLAIG</sequence>
<dbReference type="Gene3D" id="2.130.10.10">
    <property type="entry name" value="YVTN repeat-like/Quinoprotein amine dehydrogenase"/>
    <property type="match status" value="1"/>
</dbReference>
<dbReference type="EMBL" id="CAJPIZ010000245">
    <property type="protein sequence ID" value="CAG2100897.1"/>
    <property type="molecule type" value="Genomic_DNA"/>
</dbReference>
<gene>
    <name evidence="1" type="ORF">OSB1V03_LOCUS953</name>
</gene>
<evidence type="ECO:0000313" key="2">
    <source>
        <dbReference type="Proteomes" id="UP000759131"/>
    </source>
</evidence>